<protein>
    <submittedName>
        <fullName evidence="1">Uncharacterized protein</fullName>
    </submittedName>
</protein>
<sequence length="72" mass="8499">NALYFSPKYIWIDVLNEKGKLVTLDYKDYREGIQSLDVLFIPKESDYSFVVEEVKSPLSRLLKRIKIKGLFK</sequence>
<accession>A0A1M5Z1Q6</accession>
<evidence type="ECO:0000313" key="2">
    <source>
        <dbReference type="Proteomes" id="UP000184389"/>
    </source>
</evidence>
<gene>
    <name evidence="1" type="ORF">SAMN02745180_02634</name>
</gene>
<evidence type="ECO:0000313" key="1">
    <source>
        <dbReference type="EMBL" id="SHI18169.1"/>
    </source>
</evidence>
<dbReference type="EMBL" id="FQXR01000019">
    <property type="protein sequence ID" value="SHI18169.1"/>
    <property type="molecule type" value="Genomic_DNA"/>
</dbReference>
<dbReference type="AlphaFoldDB" id="A0A1M5Z1Q6"/>
<dbReference type="Proteomes" id="UP000184389">
    <property type="component" value="Unassembled WGS sequence"/>
</dbReference>
<organism evidence="1 2">
    <name type="scientific">Sporanaerobacter acetigenes DSM 13106</name>
    <dbReference type="NCBI Taxonomy" id="1123281"/>
    <lineage>
        <taxon>Bacteria</taxon>
        <taxon>Bacillati</taxon>
        <taxon>Bacillota</taxon>
        <taxon>Tissierellia</taxon>
        <taxon>Tissierellales</taxon>
        <taxon>Sporanaerobacteraceae</taxon>
        <taxon>Sporanaerobacter</taxon>
    </lineage>
</organism>
<dbReference type="RefSeq" id="WP_200796565.1">
    <property type="nucleotide sequence ID" value="NZ_FQXR01000019.1"/>
</dbReference>
<feature type="non-terminal residue" evidence="1">
    <location>
        <position position="1"/>
    </location>
</feature>
<keyword evidence="2" id="KW-1185">Reference proteome</keyword>
<name>A0A1M5Z1Q6_9FIRM</name>
<proteinExistence type="predicted"/>
<reference evidence="1 2" key="1">
    <citation type="submission" date="2016-11" db="EMBL/GenBank/DDBJ databases">
        <authorList>
            <person name="Jaros S."/>
            <person name="Januszkiewicz K."/>
            <person name="Wedrychowicz H."/>
        </authorList>
    </citation>
    <scope>NUCLEOTIDE SEQUENCE [LARGE SCALE GENOMIC DNA]</scope>
    <source>
        <strain evidence="1 2">DSM 13106</strain>
    </source>
</reference>